<dbReference type="InterPro" id="IPR015422">
    <property type="entry name" value="PyrdxlP-dep_Trfase_small"/>
</dbReference>
<name>A0A9J7L2E4_BRAFL</name>
<dbReference type="RefSeq" id="XP_035674872.1">
    <property type="nucleotide sequence ID" value="XM_035818979.1"/>
</dbReference>
<dbReference type="InterPro" id="IPR010977">
    <property type="entry name" value="Aromatic_deC"/>
</dbReference>
<protein>
    <submittedName>
        <fullName evidence="3">Tryptophan decarboxylase 2-like</fullName>
    </submittedName>
</protein>
<dbReference type="GeneID" id="118414760"/>
<keyword evidence="1" id="KW-0456">Lyase</keyword>
<dbReference type="GO" id="GO:0016831">
    <property type="term" value="F:carboxy-lyase activity"/>
    <property type="evidence" value="ECO:0007669"/>
    <property type="project" value="UniProtKB-KW"/>
</dbReference>
<proteinExistence type="predicted"/>
<accession>A0A9J7L2E4</accession>
<dbReference type="Gene3D" id="3.90.1150.10">
    <property type="entry name" value="Aspartate Aminotransferase, domain 1"/>
    <property type="match status" value="1"/>
</dbReference>
<evidence type="ECO:0000313" key="3">
    <source>
        <dbReference type="RefSeq" id="XP_035674872.1"/>
    </source>
</evidence>
<reference evidence="3" key="2">
    <citation type="submission" date="2025-08" db="UniProtKB">
        <authorList>
            <consortium name="RefSeq"/>
        </authorList>
    </citation>
    <scope>IDENTIFICATION</scope>
    <source>
        <strain evidence="3">S238N-H82</strain>
        <tissue evidence="3">Testes</tissue>
    </source>
</reference>
<sequence length="120" mass="13858">MFGVGVFREALKEKLLLARYFYGKLKETGQFELPLEPELSVVLFRATAPPGVDINNFNQQLLDGLNSDGKIFMTPAVLSDQFYLRVCVLCFRTHIEHINLCFSLIQEKRLHLWELLRVDA</sequence>
<dbReference type="KEGG" id="bfo:118414760"/>
<reference evidence="2" key="1">
    <citation type="journal article" date="2020" name="Nat. Ecol. Evol.">
        <title>Deeply conserved synteny resolves early events in vertebrate evolution.</title>
        <authorList>
            <person name="Simakov O."/>
            <person name="Marletaz F."/>
            <person name="Yue J.X."/>
            <person name="O'Connell B."/>
            <person name="Jenkins J."/>
            <person name="Brandt A."/>
            <person name="Calef R."/>
            <person name="Tung C.H."/>
            <person name="Huang T.K."/>
            <person name="Schmutz J."/>
            <person name="Satoh N."/>
            <person name="Yu J.K."/>
            <person name="Putnam N.H."/>
            <person name="Green R.E."/>
            <person name="Rokhsar D.S."/>
        </authorList>
    </citation>
    <scope>NUCLEOTIDE SEQUENCE [LARGE SCALE GENOMIC DNA]</scope>
    <source>
        <strain evidence="2">S238N-H82</strain>
    </source>
</reference>
<dbReference type="InterPro" id="IPR015424">
    <property type="entry name" value="PyrdxlP-dep_Trfase"/>
</dbReference>
<dbReference type="PANTHER" id="PTHR11999">
    <property type="entry name" value="GROUP II PYRIDOXAL-5-PHOSPHATE DECARBOXYLASE"/>
    <property type="match status" value="1"/>
</dbReference>
<evidence type="ECO:0000313" key="2">
    <source>
        <dbReference type="Proteomes" id="UP000001554"/>
    </source>
</evidence>
<dbReference type="AlphaFoldDB" id="A0A9J7L2E4"/>
<dbReference type="SUPFAM" id="SSF53383">
    <property type="entry name" value="PLP-dependent transferases"/>
    <property type="match status" value="1"/>
</dbReference>
<evidence type="ECO:0000256" key="1">
    <source>
        <dbReference type="ARBA" id="ARBA00022793"/>
    </source>
</evidence>
<dbReference type="PANTHER" id="PTHR11999:SF70">
    <property type="entry name" value="MIP05841P"/>
    <property type="match status" value="1"/>
</dbReference>
<gene>
    <name evidence="3" type="primary">LOC118414760</name>
</gene>
<dbReference type="Proteomes" id="UP000001554">
    <property type="component" value="Chromosome 4"/>
</dbReference>
<dbReference type="OrthoDB" id="10468966at2759"/>
<organism evidence="2 3">
    <name type="scientific">Branchiostoma floridae</name>
    <name type="common">Florida lancelet</name>
    <name type="synonym">Amphioxus</name>
    <dbReference type="NCBI Taxonomy" id="7739"/>
    <lineage>
        <taxon>Eukaryota</taxon>
        <taxon>Metazoa</taxon>
        <taxon>Chordata</taxon>
        <taxon>Cephalochordata</taxon>
        <taxon>Leptocardii</taxon>
        <taxon>Amphioxiformes</taxon>
        <taxon>Branchiostomatidae</taxon>
        <taxon>Branchiostoma</taxon>
    </lineage>
</organism>
<keyword evidence="1" id="KW-0210">Decarboxylase</keyword>
<keyword evidence="2" id="KW-1185">Reference proteome</keyword>